<dbReference type="InterPro" id="IPR029190">
    <property type="entry name" value="Rrp14/SURF6_C"/>
</dbReference>
<feature type="region of interest" description="Disordered" evidence="4">
    <location>
        <begin position="62"/>
        <end position="116"/>
    </location>
</feature>
<reference evidence="6" key="1">
    <citation type="submission" date="2022-07" db="EMBL/GenBank/DDBJ databases">
        <title>Phylogenomic reconstructions and comparative analyses of Kickxellomycotina fungi.</title>
        <authorList>
            <person name="Reynolds N.K."/>
            <person name="Stajich J.E."/>
            <person name="Barry K."/>
            <person name="Grigoriev I.V."/>
            <person name="Crous P."/>
            <person name="Smith M.E."/>
        </authorList>
    </citation>
    <scope>NUCLEOTIDE SEQUENCE</scope>
    <source>
        <strain evidence="6">RSA 567</strain>
    </source>
</reference>
<dbReference type="OrthoDB" id="444809at2759"/>
<comment type="caution">
    <text evidence="6">The sequence shown here is derived from an EMBL/GenBank/DDBJ whole genome shotgun (WGS) entry which is preliminary data.</text>
</comment>
<dbReference type="AlphaFoldDB" id="A0A9W8B766"/>
<feature type="region of interest" description="Disordered" evidence="4">
    <location>
        <begin position="129"/>
        <end position="185"/>
    </location>
</feature>
<dbReference type="GO" id="GO:0005730">
    <property type="term" value="C:nucleolus"/>
    <property type="evidence" value="ECO:0007669"/>
    <property type="project" value="TreeGrafter"/>
</dbReference>
<dbReference type="InterPro" id="IPR007019">
    <property type="entry name" value="SURF6"/>
</dbReference>
<dbReference type="GO" id="GO:0003677">
    <property type="term" value="F:DNA binding"/>
    <property type="evidence" value="ECO:0007669"/>
    <property type="project" value="TreeGrafter"/>
</dbReference>
<keyword evidence="3" id="KW-0539">Nucleus</keyword>
<sequence length="379" mass="42304">MSSSPCLEGLQRRLEHHGQVFGSVLQLIPSKYTATPTNGVPQMSKYMRHTKNNNSKYRQRLERKLDGQQVQDTESVDSRDGSEATMETESSLDHAPSDPVAGDLDAEPEGATSPSISALKARLQARITQLRSTRHAEKHDTKRKRSEESIKEKRQKRKRESREQQAKAKTSITVPAGGTMSVLNANDHADDLPVAKSAHTPNGNTAPVLPVVEEAVDYGKLEFMASDDDTTTLSAHISKPKKNKKSAVQALREAEAKKQALEALANEDQEAYKAAKEKDAWNRAMELAEGNKVRDNIKLLKKTVKRTQAKKRKSENEWKEREKQVAMDKAKRQKQRNENLKARANGKKDPKGGKKAAKPKQRPGFEGTARFAKKARSKK</sequence>
<evidence type="ECO:0000256" key="2">
    <source>
        <dbReference type="ARBA" id="ARBA00005904"/>
    </source>
</evidence>
<feature type="compositionally biased region" description="Polar residues" evidence="4">
    <location>
        <begin position="32"/>
        <end position="41"/>
    </location>
</feature>
<keyword evidence="7" id="KW-1185">Reference proteome</keyword>
<feature type="compositionally biased region" description="Basic and acidic residues" evidence="4">
    <location>
        <begin position="314"/>
        <end position="352"/>
    </location>
</feature>
<protein>
    <recommendedName>
        <fullName evidence="5">Ribosomal RNA-processing protein 14/surfeit locus protein 6 C-terminal domain-containing protein</fullName>
    </recommendedName>
</protein>
<feature type="compositionally biased region" description="Basic and acidic residues" evidence="4">
    <location>
        <begin position="134"/>
        <end position="152"/>
    </location>
</feature>
<dbReference type="Proteomes" id="UP001151582">
    <property type="component" value="Unassembled WGS sequence"/>
</dbReference>
<comment type="similarity">
    <text evidence="2">Belongs to the SURF6 family.</text>
</comment>
<dbReference type="GO" id="GO:0003723">
    <property type="term" value="F:RNA binding"/>
    <property type="evidence" value="ECO:0007669"/>
    <property type="project" value="TreeGrafter"/>
</dbReference>
<dbReference type="PANTHER" id="PTHR14369">
    <property type="entry name" value="SURFEIT LOCUS PROTEIN 6"/>
    <property type="match status" value="1"/>
</dbReference>
<dbReference type="Pfam" id="PF04935">
    <property type="entry name" value="SURF6"/>
    <property type="match status" value="1"/>
</dbReference>
<evidence type="ECO:0000256" key="1">
    <source>
        <dbReference type="ARBA" id="ARBA00004123"/>
    </source>
</evidence>
<feature type="compositionally biased region" description="Basic residues" evidence="4">
    <location>
        <begin position="301"/>
        <end position="313"/>
    </location>
</feature>
<dbReference type="PANTHER" id="PTHR14369:SF0">
    <property type="entry name" value="SURFEIT LOCUS PROTEIN 6"/>
    <property type="match status" value="1"/>
</dbReference>
<feature type="domain" description="Ribosomal RNA-processing protein 14/surfeit locus protein 6 C-terminal" evidence="5">
    <location>
        <begin position="131"/>
        <end position="351"/>
    </location>
</feature>
<accession>A0A9W8B766</accession>
<name>A0A9W8B766_9FUNG</name>
<organism evidence="6 7">
    <name type="scientific">Dimargaris verticillata</name>
    <dbReference type="NCBI Taxonomy" id="2761393"/>
    <lineage>
        <taxon>Eukaryota</taxon>
        <taxon>Fungi</taxon>
        <taxon>Fungi incertae sedis</taxon>
        <taxon>Zoopagomycota</taxon>
        <taxon>Kickxellomycotina</taxon>
        <taxon>Dimargaritomycetes</taxon>
        <taxon>Dimargaritales</taxon>
        <taxon>Dimargaritaceae</taxon>
        <taxon>Dimargaris</taxon>
    </lineage>
</organism>
<comment type="subcellular location">
    <subcellularLocation>
        <location evidence="1">Nucleus</location>
    </subcellularLocation>
</comment>
<evidence type="ECO:0000256" key="4">
    <source>
        <dbReference type="SAM" id="MobiDB-lite"/>
    </source>
</evidence>
<dbReference type="EMBL" id="JANBQB010000235">
    <property type="protein sequence ID" value="KAJ1979142.1"/>
    <property type="molecule type" value="Genomic_DNA"/>
</dbReference>
<feature type="region of interest" description="Disordered" evidence="4">
    <location>
        <begin position="301"/>
        <end position="379"/>
    </location>
</feature>
<dbReference type="GO" id="GO:0042273">
    <property type="term" value="P:ribosomal large subunit biogenesis"/>
    <property type="evidence" value="ECO:0007669"/>
    <property type="project" value="TreeGrafter"/>
</dbReference>
<evidence type="ECO:0000313" key="6">
    <source>
        <dbReference type="EMBL" id="KAJ1979142.1"/>
    </source>
</evidence>
<dbReference type="GO" id="GO:0042274">
    <property type="term" value="P:ribosomal small subunit biogenesis"/>
    <property type="evidence" value="ECO:0007669"/>
    <property type="project" value="TreeGrafter"/>
</dbReference>
<feature type="region of interest" description="Disordered" evidence="4">
    <location>
        <begin position="32"/>
        <end position="51"/>
    </location>
</feature>
<evidence type="ECO:0000313" key="7">
    <source>
        <dbReference type="Proteomes" id="UP001151582"/>
    </source>
</evidence>
<gene>
    <name evidence="6" type="ORF">H4R34_002940</name>
</gene>
<proteinExistence type="inferred from homology"/>
<evidence type="ECO:0000259" key="5">
    <source>
        <dbReference type="Pfam" id="PF04935"/>
    </source>
</evidence>
<evidence type="ECO:0000256" key="3">
    <source>
        <dbReference type="ARBA" id="ARBA00023242"/>
    </source>
</evidence>